<feature type="transmembrane region" description="Helical" evidence="7">
    <location>
        <begin position="207"/>
        <end position="229"/>
    </location>
</feature>
<dbReference type="PANTHER" id="PTHR11660">
    <property type="entry name" value="SOLUTE CARRIER FAMILY 40 MEMBER"/>
    <property type="match status" value="1"/>
</dbReference>
<dbReference type="Gene3D" id="1.20.1250.20">
    <property type="entry name" value="MFS general substrate transporter like domains"/>
    <property type="match status" value="1"/>
</dbReference>
<evidence type="ECO:0000313" key="8">
    <source>
        <dbReference type="EMBL" id="KAJ9156801.1"/>
    </source>
</evidence>
<dbReference type="SUPFAM" id="SSF103473">
    <property type="entry name" value="MFS general substrate transporter"/>
    <property type="match status" value="1"/>
</dbReference>
<name>A0AA38VQ23_9PEZI</name>
<feature type="transmembrane region" description="Helical" evidence="7">
    <location>
        <begin position="47"/>
        <end position="65"/>
    </location>
</feature>
<protein>
    <recommendedName>
        <fullName evidence="7">Solute carrier family 40 member</fullName>
    </recommendedName>
</protein>
<feature type="transmembrane region" description="Helical" evidence="7">
    <location>
        <begin position="367"/>
        <end position="388"/>
    </location>
</feature>
<comment type="caution">
    <text evidence="7">Lacks conserved residue(s) required for the propagation of feature annotation.</text>
</comment>
<proteinExistence type="inferred from homology"/>
<dbReference type="InterPro" id="IPR036259">
    <property type="entry name" value="MFS_trans_sf"/>
</dbReference>
<evidence type="ECO:0000256" key="4">
    <source>
        <dbReference type="ARBA" id="ARBA00022692"/>
    </source>
</evidence>
<evidence type="ECO:0000313" key="9">
    <source>
        <dbReference type="Proteomes" id="UP001174691"/>
    </source>
</evidence>
<keyword evidence="9" id="KW-1185">Reference proteome</keyword>
<accession>A0AA38VQ23</accession>
<feature type="transmembrane region" description="Helical" evidence="7">
    <location>
        <begin position="296"/>
        <end position="314"/>
    </location>
</feature>
<evidence type="ECO:0000256" key="6">
    <source>
        <dbReference type="ARBA" id="ARBA00023136"/>
    </source>
</evidence>
<feature type="transmembrane region" description="Helical" evidence="7">
    <location>
        <begin position="110"/>
        <end position="127"/>
    </location>
</feature>
<feature type="transmembrane region" description="Helical" evidence="7">
    <location>
        <begin position="139"/>
        <end position="163"/>
    </location>
</feature>
<keyword evidence="6 7" id="KW-0472">Membrane</keyword>
<comment type="subcellular location">
    <subcellularLocation>
        <location evidence="1 7">Membrane</location>
        <topology evidence="1 7">Multi-pass membrane protein</topology>
    </subcellularLocation>
</comment>
<comment type="similarity">
    <text evidence="2 7">Belongs to the ferroportin (FP) (TC 2.A.100) family. SLC40A subfamily.</text>
</comment>
<dbReference type="InterPro" id="IPR009716">
    <property type="entry name" value="Ferroportin-1"/>
</dbReference>
<sequence>MLLASADHIDADADEHLLPQPSPGFLPRSLTARLYTSHFLSTWNSRLFEFGAVLFLADIFPSSLLPLSVYALMRSAAVILGAQAVGEVVDRAAKSVGKKGRLEVVRSSIVGGRVAVVGSCGILLLLGKIKSGGKDAGGLWTGSMGGSAPVLGLFVVLIVLACVEKLCATMNLVAVERDWVVVMTDGNDAARQSLNARMRRIDLLCKLVGPLAIASIDVVSTTVAIWTTLGLNFASIFPEYICIAQVHDNIPSLHQSSSTLDDQDDTREQTLPAAQPSTTWLKSSASRLLPLKSLPYYIHHPAFLPSFSLCLLYLTVLSLSGQMVTYLLSIGYTSLHVGIIRFISTIFELSATWIAPWLMRRIGVVRSAIWSLSWQMIWLAAGAGWFFADIRGQGTGSIAAATGLVVGVAFSRVGLWSYDLCAQSIIQEEVEGDHRGSFSTVEAAFQNLFELASYATTIVFSRPDQFRWPVVISIAAVYVAGGLYASFVRQRRGHLFHRPACVCLEKGESRETSGYA</sequence>
<dbReference type="GO" id="GO:0016020">
    <property type="term" value="C:membrane"/>
    <property type="evidence" value="ECO:0007669"/>
    <property type="project" value="UniProtKB-SubCell"/>
</dbReference>
<keyword evidence="3 7" id="KW-0813">Transport</keyword>
<dbReference type="EMBL" id="JANBVN010000050">
    <property type="protein sequence ID" value="KAJ9156801.1"/>
    <property type="molecule type" value="Genomic_DNA"/>
</dbReference>
<evidence type="ECO:0000256" key="5">
    <source>
        <dbReference type="ARBA" id="ARBA00022989"/>
    </source>
</evidence>
<dbReference type="Pfam" id="PF06963">
    <property type="entry name" value="FPN1"/>
    <property type="match status" value="1"/>
</dbReference>
<feature type="transmembrane region" description="Helical" evidence="7">
    <location>
        <begin position="466"/>
        <end position="488"/>
    </location>
</feature>
<gene>
    <name evidence="8" type="ORF">NKR19_g4157</name>
</gene>
<evidence type="ECO:0000256" key="1">
    <source>
        <dbReference type="ARBA" id="ARBA00004141"/>
    </source>
</evidence>
<evidence type="ECO:0000256" key="3">
    <source>
        <dbReference type="ARBA" id="ARBA00022448"/>
    </source>
</evidence>
<feature type="transmembrane region" description="Helical" evidence="7">
    <location>
        <begin position="326"/>
        <end position="347"/>
    </location>
</feature>
<keyword evidence="4 7" id="KW-0812">Transmembrane</keyword>
<organism evidence="8 9">
    <name type="scientific">Coniochaeta hoffmannii</name>
    <dbReference type="NCBI Taxonomy" id="91930"/>
    <lineage>
        <taxon>Eukaryota</taxon>
        <taxon>Fungi</taxon>
        <taxon>Dikarya</taxon>
        <taxon>Ascomycota</taxon>
        <taxon>Pezizomycotina</taxon>
        <taxon>Sordariomycetes</taxon>
        <taxon>Sordariomycetidae</taxon>
        <taxon>Coniochaetales</taxon>
        <taxon>Coniochaetaceae</taxon>
        <taxon>Coniochaeta</taxon>
    </lineage>
</organism>
<keyword evidence="7" id="KW-0406">Ion transport</keyword>
<dbReference type="PANTHER" id="PTHR11660:SF57">
    <property type="entry name" value="SOLUTE CARRIER FAMILY 40 MEMBER"/>
    <property type="match status" value="1"/>
</dbReference>
<dbReference type="AlphaFoldDB" id="A0AA38VQ23"/>
<feature type="transmembrane region" description="Helical" evidence="7">
    <location>
        <begin position="395"/>
        <end position="415"/>
    </location>
</feature>
<comment type="caution">
    <text evidence="8">The sequence shown here is derived from an EMBL/GenBank/DDBJ whole genome shotgun (WGS) entry which is preliminary data.</text>
</comment>
<dbReference type="GO" id="GO:0005381">
    <property type="term" value="F:iron ion transmembrane transporter activity"/>
    <property type="evidence" value="ECO:0007669"/>
    <property type="project" value="UniProtKB-UniRule"/>
</dbReference>
<evidence type="ECO:0000256" key="7">
    <source>
        <dbReference type="RuleBase" id="RU365065"/>
    </source>
</evidence>
<dbReference type="Proteomes" id="UP001174691">
    <property type="component" value="Unassembled WGS sequence"/>
</dbReference>
<comment type="function">
    <text evidence="7">May be involved in iron transport and iron homeostasis.</text>
</comment>
<dbReference type="CDD" id="cd17480">
    <property type="entry name" value="MFS_SLC40A1_like"/>
    <property type="match status" value="1"/>
</dbReference>
<evidence type="ECO:0000256" key="2">
    <source>
        <dbReference type="ARBA" id="ARBA00006279"/>
    </source>
</evidence>
<reference evidence="8" key="1">
    <citation type="submission" date="2022-07" db="EMBL/GenBank/DDBJ databases">
        <title>Fungi with potential for degradation of polypropylene.</title>
        <authorList>
            <person name="Gostincar C."/>
        </authorList>
    </citation>
    <scope>NUCLEOTIDE SEQUENCE</scope>
    <source>
        <strain evidence="8">EXF-13287</strain>
    </source>
</reference>
<keyword evidence="5 7" id="KW-1133">Transmembrane helix</keyword>